<sequence length="41" mass="5035">MFTVREQIKEMNKIFSINFSKVRNWIFRSMLIPVIRNDFGQ</sequence>
<evidence type="ECO:0000313" key="2">
    <source>
        <dbReference type="Proteomes" id="UP000013909"/>
    </source>
</evidence>
<gene>
    <name evidence="1" type="ORF">ADIS_1336</name>
</gene>
<organism evidence="1 2">
    <name type="scientific">Lunatimonas lonarensis</name>
    <dbReference type="NCBI Taxonomy" id="1232681"/>
    <lineage>
        <taxon>Bacteria</taxon>
        <taxon>Pseudomonadati</taxon>
        <taxon>Bacteroidota</taxon>
        <taxon>Cytophagia</taxon>
        <taxon>Cytophagales</taxon>
        <taxon>Cyclobacteriaceae</taxon>
    </lineage>
</organism>
<protein>
    <submittedName>
        <fullName evidence="1">Uncharacterized protein</fullName>
    </submittedName>
</protein>
<dbReference type="Proteomes" id="UP000013909">
    <property type="component" value="Unassembled WGS sequence"/>
</dbReference>
<keyword evidence="2" id="KW-1185">Reference proteome</keyword>
<reference evidence="1 2" key="1">
    <citation type="submission" date="2013-02" db="EMBL/GenBank/DDBJ databases">
        <title>A novel strain isolated from Lonar lake, Maharashtra, India.</title>
        <authorList>
            <person name="Singh A."/>
        </authorList>
    </citation>
    <scope>NUCLEOTIDE SEQUENCE [LARGE SCALE GENOMIC DNA]</scope>
    <source>
        <strain evidence="1 2">AK24</strain>
    </source>
</reference>
<dbReference type="EMBL" id="AQHR01000041">
    <property type="protein sequence ID" value="EON78139.1"/>
    <property type="molecule type" value="Genomic_DNA"/>
</dbReference>
<proteinExistence type="predicted"/>
<comment type="caution">
    <text evidence="1">The sequence shown here is derived from an EMBL/GenBank/DDBJ whole genome shotgun (WGS) entry which is preliminary data.</text>
</comment>
<accession>R7ZVX3</accession>
<dbReference type="AlphaFoldDB" id="R7ZVX3"/>
<name>R7ZVX3_9BACT</name>
<evidence type="ECO:0000313" key="1">
    <source>
        <dbReference type="EMBL" id="EON78139.1"/>
    </source>
</evidence>
<dbReference type="STRING" id="1232681.ADIS_1336"/>